<gene>
    <name evidence="1" type="ORF">C3920_15535</name>
</gene>
<protein>
    <submittedName>
        <fullName evidence="1">Uncharacterized protein</fullName>
    </submittedName>
</protein>
<accession>A0ABX5P0L2</accession>
<keyword evidence="2" id="KW-1185">Reference proteome</keyword>
<sequence>MIDDIGNHSIIGQKMRLAHIRVLKQVWQTTNQFRFSLVRFWRQDFFTNNLSKVIQKLLLLVFSALVTIASRVQNFQKTALLLFRQFSDDHFDDITQTGPGFAHDQHNPFI</sequence>
<evidence type="ECO:0000313" key="2">
    <source>
        <dbReference type="Proteomes" id="UP000248116"/>
    </source>
</evidence>
<proteinExistence type="predicted"/>
<organism evidence="1 2">
    <name type="scientific">Novacetimonas pomaceti</name>
    <dbReference type="NCBI Taxonomy" id="2021998"/>
    <lineage>
        <taxon>Bacteria</taxon>
        <taxon>Pseudomonadati</taxon>
        <taxon>Pseudomonadota</taxon>
        <taxon>Alphaproteobacteria</taxon>
        <taxon>Acetobacterales</taxon>
        <taxon>Acetobacteraceae</taxon>
        <taxon>Novacetimonas</taxon>
    </lineage>
</organism>
<comment type="caution">
    <text evidence="1">The sequence shown here is derived from an EMBL/GenBank/DDBJ whole genome shotgun (WGS) entry which is preliminary data.</text>
</comment>
<evidence type="ECO:0000313" key="1">
    <source>
        <dbReference type="EMBL" id="PYD46398.1"/>
    </source>
</evidence>
<reference evidence="1 2" key="1">
    <citation type="submission" date="2018-02" db="EMBL/GenBank/DDBJ databases">
        <authorList>
            <person name="Skraban J."/>
            <person name="Trcek J."/>
        </authorList>
    </citation>
    <scope>NUCLEOTIDE SEQUENCE [LARGE SCALE GENOMIC DNA]</scope>
    <source>
        <strain evidence="1 2">AV446</strain>
    </source>
</reference>
<dbReference type="Proteomes" id="UP000248116">
    <property type="component" value="Unassembled WGS sequence"/>
</dbReference>
<dbReference type="EMBL" id="PRCW01000134">
    <property type="protein sequence ID" value="PYD46398.1"/>
    <property type="molecule type" value="Genomic_DNA"/>
</dbReference>
<name>A0ABX5P0L2_9PROT</name>